<protein>
    <submittedName>
        <fullName evidence="2">Uncharacterized protein</fullName>
    </submittedName>
</protein>
<feature type="region of interest" description="Disordered" evidence="1">
    <location>
        <begin position="1"/>
        <end position="42"/>
    </location>
</feature>
<reference evidence="2 3" key="1">
    <citation type="journal article" date="2021" name="BMC Genomics">
        <title>Datura genome reveals duplications of psychoactive alkaloid biosynthetic genes and high mutation rate following tissue culture.</title>
        <authorList>
            <person name="Rajewski A."/>
            <person name="Carter-House D."/>
            <person name="Stajich J."/>
            <person name="Litt A."/>
        </authorList>
    </citation>
    <scope>NUCLEOTIDE SEQUENCE [LARGE SCALE GENOMIC DNA]</scope>
    <source>
        <strain evidence="2">AR-01</strain>
    </source>
</reference>
<evidence type="ECO:0000313" key="3">
    <source>
        <dbReference type="Proteomes" id="UP000823775"/>
    </source>
</evidence>
<evidence type="ECO:0000313" key="2">
    <source>
        <dbReference type="EMBL" id="MCE0481988.1"/>
    </source>
</evidence>
<evidence type="ECO:0000256" key="1">
    <source>
        <dbReference type="SAM" id="MobiDB-lite"/>
    </source>
</evidence>
<proteinExistence type="predicted"/>
<dbReference type="EMBL" id="JACEIK010005665">
    <property type="protein sequence ID" value="MCE0481988.1"/>
    <property type="molecule type" value="Genomic_DNA"/>
</dbReference>
<feature type="compositionally biased region" description="Low complexity" evidence="1">
    <location>
        <begin position="29"/>
        <end position="42"/>
    </location>
</feature>
<comment type="caution">
    <text evidence="2">The sequence shown here is derived from an EMBL/GenBank/DDBJ whole genome shotgun (WGS) entry which is preliminary data.</text>
</comment>
<feature type="compositionally biased region" description="Basic and acidic residues" evidence="1">
    <location>
        <begin position="10"/>
        <end position="26"/>
    </location>
</feature>
<dbReference type="Proteomes" id="UP000823775">
    <property type="component" value="Unassembled WGS sequence"/>
</dbReference>
<keyword evidence="3" id="KW-1185">Reference proteome</keyword>
<feature type="non-terminal residue" evidence="2">
    <location>
        <position position="120"/>
    </location>
</feature>
<name>A0ABS8VR94_DATST</name>
<gene>
    <name evidence="2" type="ORF">HAX54_040279</name>
</gene>
<organism evidence="2 3">
    <name type="scientific">Datura stramonium</name>
    <name type="common">Jimsonweed</name>
    <name type="synonym">Common thornapple</name>
    <dbReference type="NCBI Taxonomy" id="4076"/>
    <lineage>
        <taxon>Eukaryota</taxon>
        <taxon>Viridiplantae</taxon>
        <taxon>Streptophyta</taxon>
        <taxon>Embryophyta</taxon>
        <taxon>Tracheophyta</taxon>
        <taxon>Spermatophyta</taxon>
        <taxon>Magnoliopsida</taxon>
        <taxon>eudicotyledons</taxon>
        <taxon>Gunneridae</taxon>
        <taxon>Pentapetalae</taxon>
        <taxon>asterids</taxon>
        <taxon>lamiids</taxon>
        <taxon>Solanales</taxon>
        <taxon>Solanaceae</taxon>
        <taxon>Solanoideae</taxon>
        <taxon>Datureae</taxon>
        <taxon>Datura</taxon>
    </lineage>
</organism>
<accession>A0ABS8VR94</accession>
<sequence length="120" mass="13661">MEELMSCQVSDDRHSRRHPFDGEVDNRQSVSRPSVVPSGSDSPFLRVTENLTDHQVITVGTTDRHACNVPSLWPSDVHRLKVADFYMFLAGNLGISYQARTRALSQLQKFRLLLKGFFLK</sequence>